<accession>A0A2G3E7I1</accession>
<dbReference type="EMBL" id="PDYF01000031">
    <property type="protein sequence ID" value="PHU34178.1"/>
    <property type="molecule type" value="Genomic_DNA"/>
</dbReference>
<evidence type="ECO:0000313" key="3">
    <source>
        <dbReference type="EMBL" id="PHU39252.1"/>
    </source>
</evidence>
<evidence type="ECO:0000313" key="4">
    <source>
        <dbReference type="Proteomes" id="UP000224317"/>
    </source>
</evidence>
<comment type="caution">
    <text evidence="3">The sequence shown here is derived from an EMBL/GenBank/DDBJ whole genome shotgun (WGS) entry which is preliminary data.</text>
</comment>
<dbReference type="Proteomes" id="UP000224317">
    <property type="component" value="Unassembled WGS sequence"/>
</dbReference>
<dbReference type="Proteomes" id="UP000225889">
    <property type="component" value="Unassembled WGS sequence"/>
</dbReference>
<sequence>MKISEVTTLNKPYIRVSKGKKKIDIPIIPKLVLLPPSRMNLRKYAFVGCESIRFNFKGKIVKLNWAFNHNRMTLYCTSGRQAYSWNNIKVITVSGANGKKEHLVISRKAFGDETERRRHKRYPIARNVIILQGDNKFPATTVDISYGGVGITVKKQINLIPSQPIRVDFGDGISVPVRLVRSTFRGDGSELFGCSISSTYRPEMAKILRAEEAIEIGVKRNPKEKEDAGWSQTSIKRWH</sequence>
<reference evidence="3" key="1">
    <citation type="submission" date="2017-10" db="EMBL/GenBank/DDBJ databases">
        <title>Resolving the taxonomy of Roseburia spp., Eubacterium rectale and Agathobacter spp. through phylogenomic analysis.</title>
        <authorList>
            <person name="Sheridan P.O."/>
            <person name="Walker A.W."/>
            <person name="Duncan S.H."/>
            <person name="Scott K.P."/>
            <person name="Toole P.W.O."/>
            <person name="Luis P."/>
            <person name="Flint H.J."/>
        </authorList>
    </citation>
    <scope>NUCLEOTIDE SEQUENCE [LARGE SCALE GENOMIC DNA]</scope>
    <source>
        <strain evidence="3">JK10</strain>
        <strain evidence="2">JK626</strain>
    </source>
</reference>
<dbReference type="GO" id="GO:0035438">
    <property type="term" value="F:cyclic-di-GMP binding"/>
    <property type="evidence" value="ECO:0007669"/>
    <property type="project" value="InterPro"/>
</dbReference>
<organism evidence="3 4">
    <name type="scientific">Pseudobutyrivibrio ruminis</name>
    <dbReference type="NCBI Taxonomy" id="46206"/>
    <lineage>
        <taxon>Bacteria</taxon>
        <taxon>Bacillati</taxon>
        <taxon>Bacillota</taxon>
        <taxon>Clostridia</taxon>
        <taxon>Lachnospirales</taxon>
        <taxon>Lachnospiraceae</taxon>
        <taxon>Pseudobutyrivibrio</taxon>
    </lineage>
</organism>
<protein>
    <submittedName>
        <fullName evidence="3">PilZ domain-containing protein</fullName>
    </submittedName>
</protein>
<dbReference type="Gene3D" id="2.40.10.220">
    <property type="entry name" value="predicted glycosyltransferase like domains"/>
    <property type="match status" value="1"/>
</dbReference>
<dbReference type="AlphaFoldDB" id="A0A2G3E7I1"/>
<keyword evidence="4" id="KW-1185">Reference proteome</keyword>
<name>A0A2G3E7I1_9FIRM</name>
<feature type="domain" description="PilZ" evidence="1">
    <location>
        <begin position="115"/>
        <end position="202"/>
    </location>
</feature>
<reference evidence="3" key="2">
    <citation type="submission" date="2017-10" db="EMBL/GenBank/DDBJ databases">
        <authorList>
            <person name="Banno H."/>
            <person name="Chua N.-H."/>
        </authorList>
    </citation>
    <scope>NUCLEOTIDE SEQUENCE [LARGE SCALE GENOMIC DNA]</scope>
    <source>
        <strain evidence="3">JK10</strain>
        <strain evidence="2">JK626</strain>
    </source>
</reference>
<evidence type="ECO:0000259" key="1">
    <source>
        <dbReference type="Pfam" id="PF07238"/>
    </source>
</evidence>
<gene>
    <name evidence="3" type="ORF">CSX00_11675</name>
    <name evidence="2" type="ORF">CSX01_11460</name>
</gene>
<evidence type="ECO:0000313" key="2">
    <source>
        <dbReference type="EMBL" id="PHU34178.1"/>
    </source>
</evidence>
<dbReference type="InterPro" id="IPR009875">
    <property type="entry name" value="PilZ_domain"/>
</dbReference>
<dbReference type="EMBL" id="PDYH01000057">
    <property type="protein sequence ID" value="PHU39252.1"/>
    <property type="molecule type" value="Genomic_DNA"/>
</dbReference>
<proteinExistence type="predicted"/>
<dbReference type="SUPFAM" id="SSF141371">
    <property type="entry name" value="PilZ domain-like"/>
    <property type="match status" value="1"/>
</dbReference>
<dbReference type="RefSeq" id="WP_090489732.1">
    <property type="nucleotide sequence ID" value="NZ_PDYF01000031.1"/>
</dbReference>
<dbReference type="Pfam" id="PF07238">
    <property type="entry name" value="PilZ"/>
    <property type="match status" value="1"/>
</dbReference>